<organism evidence="2 3">
    <name type="scientific">Oerskovia turbata</name>
    <dbReference type="NCBI Taxonomy" id="1713"/>
    <lineage>
        <taxon>Bacteria</taxon>
        <taxon>Bacillati</taxon>
        <taxon>Actinomycetota</taxon>
        <taxon>Actinomycetes</taxon>
        <taxon>Micrococcales</taxon>
        <taxon>Cellulomonadaceae</taxon>
        <taxon>Oerskovia</taxon>
    </lineage>
</organism>
<name>A0A4Q1KXZ1_9CELL</name>
<gene>
    <name evidence="1" type="ORF">EQW73_04100</name>
    <name evidence="2" type="ORF">EQW78_09325</name>
</gene>
<proteinExistence type="predicted"/>
<dbReference type="InterPro" id="IPR045596">
    <property type="entry name" value="DUF6459"/>
</dbReference>
<evidence type="ECO:0000313" key="2">
    <source>
        <dbReference type="EMBL" id="RXR34389.1"/>
    </source>
</evidence>
<dbReference type="Proteomes" id="UP000290517">
    <property type="component" value="Unassembled WGS sequence"/>
</dbReference>
<reference evidence="3 4" key="1">
    <citation type="submission" date="2019-01" db="EMBL/GenBank/DDBJ databases">
        <title>Oerskovia turbata Genome sequencing and assembly.</title>
        <authorList>
            <person name="Dou T."/>
        </authorList>
    </citation>
    <scope>NUCLEOTIDE SEQUENCE [LARGE SCALE GENOMIC DNA]</scope>
    <source>
        <strain evidence="2 3">JCM12123</strain>
        <strain evidence="1 4">JCM3160</strain>
    </source>
</reference>
<evidence type="ECO:0000313" key="3">
    <source>
        <dbReference type="Proteomes" id="UP000289805"/>
    </source>
</evidence>
<dbReference type="RefSeq" id="WP_129429425.1">
    <property type="nucleotide sequence ID" value="NZ_JOFV01000002.1"/>
</dbReference>
<dbReference type="STRING" id="1713.GCA_000718325_00439"/>
<dbReference type="EMBL" id="SDJQ01000011">
    <property type="protein sequence ID" value="RXR34389.1"/>
    <property type="molecule type" value="Genomic_DNA"/>
</dbReference>
<evidence type="ECO:0000313" key="4">
    <source>
        <dbReference type="Proteomes" id="UP000290517"/>
    </source>
</evidence>
<protein>
    <submittedName>
        <fullName evidence="2">Energy transducer TonB</fullName>
    </submittedName>
</protein>
<dbReference type="AlphaFoldDB" id="A0A4Q1KXZ1"/>
<sequence length="176" mass="18902">MSITAVRPHARPIRSGAAPRLAVPAATLPRSVPRGPRVLTFGGAPQFPVAEDLADNGRPVTATTDPVLPDPTSICCSVVRAAVEVLRGERPVAQLQRWLAPDVFDALGRRALLMQGTTEPDAAARPVVVRRARLVRLGEATAEATVVLEDMDRVRAAALRLEARRGMWRVVVLEIG</sequence>
<dbReference type="Proteomes" id="UP000289805">
    <property type="component" value="Unassembled WGS sequence"/>
</dbReference>
<dbReference type="EMBL" id="SDJR01000003">
    <property type="protein sequence ID" value="RXR26692.1"/>
    <property type="molecule type" value="Genomic_DNA"/>
</dbReference>
<dbReference type="Pfam" id="PF20060">
    <property type="entry name" value="DUF6459"/>
    <property type="match status" value="1"/>
</dbReference>
<dbReference type="OrthoDB" id="3731420at2"/>
<accession>A0A4Q1KXZ1</accession>
<keyword evidence="4" id="KW-1185">Reference proteome</keyword>
<evidence type="ECO:0000313" key="1">
    <source>
        <dbReference type="EMBL" id="RXR26692.1"/>
    </source>
</evidence>
<comment type="caution">
    <text evidence="2">The sequence shown here is derived from an EMBL/GenBank/DDBJ whole genome shotgun (WGS) entry which is preliminary data.</text>
</comment>